<dbReference type="AlphaFoldDB" id="A0A7W8DTB2"/>
<dbReference type="EMBL" id="JACHIK010000002">
    <property type="protein sequence ID" value="MBB5041508.1"/>
    <property type="molecule type" value="Genomic_DNA"/>
</dbReference>
<organism evidence="1 2">
    <name type="scientific">Shinella fusca</name>
    <dbReference type="NCBI Taxonomy" id="544480"/>
    <lineage>
        <taxon>Bacteria</taxon>
        <taxon>Pseudomonadati</taxon>
        <taxon>Pseudomonadota</taxon>
        <taxon>Alphaproteobacteria</taxon>
        <taxon>Hyphomicrobiales</taxon>
        <taxon>Rhizobiaceae</taxon>
        <taxon>Shinella</taxon>
    </lineage>
</organism>
<evidence type="ECO:0000313" key="1">
    <source>
        <dbReference type="EMBL" id="MBB5041508.1"/>
    </source>
</evidence>
<dbReference type="RefSeq" id="WP_184141266.1">
    <property type="nucleotide sequence ID" value="NZ_JACHIK010000002.1"/>
</dbReference>
<evidence type="ECO:0000313" key="2">
    <source>
        <dbReference type="Proteomes" id="UP000535406"/>
    </source>
</evidence>
<accession>A0A7W8DTB2</accession>
<sequence>MSALCVPTSRWIAIKLMVDRSAESQTVVEMRKQISALFEEQRRDIQM</sequence>
<comment type="caution">
    <text evidence="1">The sequence shown here is derived from an EMBL/GenBank/DDBJ whole genome shotgun (WGS) entry which is preliminary data.</text>
</comment>
<gene>
    <name evidence="1" type="ORF">HNQ66_000891</name>
</gene>
<proteinExistence type="predicted"/>
<dbReference type="Proteomes" id="UP000535406">
    <property type="component" value="Unassembled WGS sequence"/>
</dbReference>
<name>A0A7W8DTB2_9HYPH</name>
<protein>
    <submittedName>
        <fullName evidence="1">Uncharacterized protein</fullName>
    </submittedName>
</protein>
<reference evidence="1 2" key="1">
    <citation type="submission" date="2020-08" db="EMBL/GenBank/DDBJ databases">
        <title>Genomic Encyclopedia of Type Strains, Phase IV (KMG-IV): sequencing the most valuable type-strain genomes for metagenomic binning, comparative biology and taxonomic classification.</title>
        <authorList>
            <person name="Goeker M."/>
        </authorList>
    </citation>
    <scope>NUCLEOTIDE SEQUENCE [LARGE SCALE GENOMIC DNA]</scope>
    <source>
        <strain evidence="1 2">DSM 21319</strain>
    </source>
</reference>
<keyword evidence="2" id="KW-1185">Reference proteome</keyword>